<evidence type="ECO:0000256" key="2">
    <source>
        <dbReference type="ARBA" id="ARBA00022490"/>
    </source>
</evidence>
<dbReference type="PANTHER" id="PTHR22617:SF23">
    <property type="entry name" value="CHEMOTAXIS PROTEIN CHEW"/>
    <property type="match status" value="1"/>
</dbReference>
<dbReference type="SUPFAM" id="SSF50341">
    <property type="entry name" value="CheW-like"/>
    <property type="match status" value="1"/>
</dbReference>
<organism evidence="5">
    <name type="scientific">bioreactor metagenome</name>
    <dbReference type="NCBI Taxonomy" id="1076179"/>
    <lineage>
        <taxon>unclassified sequences</taxon>
        <taxon>metagenomes</taxon>
        <taxon>ecological metagenomes</taxon>
    </lineage>
</organism>
<comment type="subcellular location">
    <subcellularLocation>
        <location evidence="1">Cytoplasm</location>
    </subcellularLocation>
</comment>
<dbReference type="FunFam" id="2.40.50.180:FF:000002">
    <property type="entry name" value="Chemotaxis protein CheW"/>
    <property type="match status" value="1"/>
</dbReference>
<evidence type="ECO:0000256" key="3">
    <source>
        <dbReference type="ARBA" id="ARBA00022500"/>
    </source>
</evidence>
<accession>A0A645AN40</accession>
<feature type="domain" description="CheW-like" evidence="4">
    <location>
        <begin position="17"/>
        <end position="156"/>
    </location>
</feature>
<protein>
    <submittedName>
        <fullName evidence="5">Chemotaxis protein CheW</fullName>
    </submittedName>
</protein>
<dbReference type="CDD" id="cd00732">
    <property type="entry name" value="CheW"/>
    <property type="match status" value="1"/>
</dbReference>
<name>A0A645AN40_9ZZZZ</name>
<dbReference type="GO" id="GO:0007165">
    <property type="term" value="P:signal transduction"/>
    <property type="evidence" value="ECO:0007669"/>
    <property type="project" value="InterPro"/>
</dbReference>
<keyword evidence="3" id="KW-0145">Chemotaxis</keyword>
<dbReference type="Gene3D" id="2.30.30.40">
    <property type="entry name" value="SH3 Domains"/>
    <property type="match status" value="1"/>
</dbReference>
<dbReference type="InterPro" id="IPR002545">
    <property type="entry name" value="CheW-lke_dom"/>
</dbReference>
<dbReference type="Gene3D" id="2.40.50.180">
    <property type="entry name" value="CheA-289, Domain 4"/>
    <property type="match status" value="1"/>
</dbReference>
<keyword evidence="2" id="KW-0963">Cytoplasm</keyword>
<dbReference type="SMART" id="SM00260">
    <property type="entry name" value="CheW"/>
    <property type="match status" value="1"/>
</dbReference>
<dbReference type="AlphaFoldDB" id="A0A645AN40"/>
<evidence type="ECO:0000313" key="5">
    <source>
        <dbReference type="EMBL" id="MPM54599.1"/>
    </source>
</evidence>
<gene>
    <name evidence="5" type="primary">cheW_26</name>
    <name evidence="5" type="ORF">SDC9_101377</name>
</gene>
<proteinExistence type="predicted"/>
<evidence type="ECO:0000259" key="4">
    <source>
        <dbReference type="PROSITE" id="PS50851"/>
    </source>
</evidence>
<comment type="caution">
    <text evidence="5">The sequence shown here is derived from an EMBL/GenBank/DDBJ whole genome shotgun (WGS) entry which is preliminary data.</text>
</comment>
<dbReference type="Pfam" id="PF01584">
    <property type="entry name" value="CheW"/>
    <property type="match status" value="1"/>
</dbReference>
<reference evidence="5" key="1">
    <citation type="submission" date="2019-08" db="EMBL/GenBank/DDBJ databases">
        <authorList>
            <person name="Kucharzyk K."/>
            <person name="Murdoch R.W."/>
            <person name="Higgins S."/>
            <person name="Loffler F."/>
        </authorList>
    </citation>
    <scope>NUCLEOTIDE SEQUENCE</scope>
</reference>
<dbReference type="InterPro" id="IPR039315">
    <property type="entry name" value="CheW"/>
</dbReference>
<dbReference type="GO" id="GO:0005829">
    <property type="term" value="C:cytosol"/>
    <property type="evidence" value="ECO:0007669"/>
    <property type="project" value="TreeGrafter"/>
</dbReference>
<evidence type="ECO:0000256" key="1">
    <source>
        <dbReference type="ARBA" id="ARBA00004496"/>
    </source>
</evidence>
<sequence length="174" mass="19094">MEDLLSGGMAPDEDTQKNRFLTFMVDSESYGLEISVVTEIIGIQEITKIPETPDYIKGVINLRGRVIPVMDVRLRFRKSPMEYDDRTCIIVVDMKNLSVGLIVDSVSEVLSIQEGDIVPPPEFNTTKNRYVRGIAKTGGTIKMLLDCDRLLTEDEAAEASKAAAEAIQLAAAGA</sequence>
<dbReference type="InterPro" id="IPR036061">
    <property type="entry name" value="CheW-like_dom_sf"/>
</dbReference>
<dbReference type="PROSITE" id="PS50851">
    <property type="entry name" value="CHEW"/>
    <property type="match status" value="1"/>
</dbReference>
<dbReference type="EMBL" id="VSSQ01014878">
    <property type="protein sequence ID" value="MPM54599.1"/>
    <property type="molecule type" value="Genomic_DNA"/>
</dbReference>
<dbReference type="PANTHER" id="PTHR22617">
    <property type="entry name" value="CHEMOTAXIS SENSOR HISTIDINE KINASE-RELATED"/>
    <property type="match status" value="1"/>
</dbReference>
<dbReference type="GO" id="GO:0006935">
    <property type="term" value="P:chemotaxis"/>
    <property type="evidence" value="ECO:0007669"/>
    <property type="project" value="UniProtKB-KW"/>
</dbReference>